<dbReference type="EMBL" id="BOPF01000002">
    <property type="protein sequence ID" value="GIJ43910.1"/>
    <property type="molecule type" value="Genomic_DNA"/>
</dbReference>
<dbReference type="PROSITE" id="PS51318">
    <property type="entry name" value="TAT"/>
    <property type="match status" value="1"/>
</dbReference>
<feature type="signal peptide" evidence="1">
    <location>
        <begin position="1"/>
        <end position="30"/>
    </location>
</feature>
<dbReference type="InterPro" id="IPR006311">
    <property type="entry name" value="TAT_signal"/>
</dbReference>
<evidence type="ECO:0000313" key="2">
    <source>
        <dbReference type="EMBL" id="GIJ43910.1"/>
    </source>
</evidence>
<protein>
    <submittedName>
        <fullName evidence="2">Uncharacterized protein</fullName>
    </submittedName>
</protein>
<gene>
    <name evidence="2" type="ORF">Val02_07960</name>
</gene>
<dbReference type="Proteomes" id="UP000619260">
    <property type="component" value="Unassembled WGS sequence"/>
</dbReference>
<name>A0A8J3YH28_9ACTN</name>
<reference evidence="2" key="1">
    <citation type="submission" date="2021-01" db="EMBL/GenBank/DDBJ databases">
        <title>Whole genome shotgun sequence of Virgisporangium aliadipatigenens NBRC 105644.</title>
        <authorList>
            <person name="Komaki H."/>
            <person name="Tamura T."/>
        </authorList>
    </citation>
    <scope>NUCLEOTIDE SEQUENCE</scope>
    <source>
        <strain evidence="2">NBRC 105644</strain>
    </source>
</reference>
<keyword evidence="3" id="KW-1185">Reference proteome</keyword>
<accession>A0A8J3YH28</accession>
<feature type="chain" id="PRO_5035150636" evidence="1">
    <location>
        <begin position="31"/>
        <end position="261"/>
    </location>
</feature>
<organism evidence="2 3">
    <name type="scientific">Virgisporangium aliadipatigenens</name>
    <dbReference type="NCBI Taxonomy" id="741659"/>
    <lineage>
        <taxon>Bacteria</taxon>
        <taxon>Bacillati</taxon>
        <taxon>Actinomycetota</taxon>
        <taxon>Actinomycetes</taxon>
        <taxon>Micromonosporales</taxon>
        <taxon>Micromonosporaceae</taxon>
        <taxon>Virgisporangium</taxon>
    </lineage>
</organism>
<dbReference type="AlphaFoldDB" id="A0A8J3YH28"/>
<keyword evidence="1" id="KW-0732">Signal</keyword>
<proteinExistence type="predicted"/>
<evidence type="ECO:0000313" key="3">
    <source>
        <dbReference type="Proteomes" id="UP000619260"/>
    </source>
</evidence>
<comment type="caution">
    <text evidence="2">The sequence shown here is derived from an EMBL/GenBank/DDBJ whole genome shotgun (WGS) entry which is preliminary data.</text>
</comment>
<sequence>MHLYPGGVDRRTFFAAGGALALTAATGAAAAPAHASAAPAETVRGPMFSWSISGGFVPPGVGVLVPPPLVVYHGGLAIADASRALDLSGRAERDLQRHAAEVLRDKRNSTRRPGAPIVADVPADILEVRDERNDVFRAGLDGWVMAREQRVFPKPMYELYDHVAPLRRKVSRQGQPWRPDAVLLVAVHLDLDPKDAKRWPDEVPLPPVGEDVIYKERKLRHKQARAVKRLIPHTDEGVWSHYRTRAGAFVSVNWRYLLPHE</sequence>
<evidence type="ECO:0000256" key="1">
    <source>
        <dbReference type="SAM" id="SignalP"/>
    </source>
</evidence>